<sequence length="171" mass="18370">MTDSTSLIQTVTADSLTELLQDAGLRVSRSDQNGPVQLLSASQGAGFSVRFGNPGPKEGEFVDYTFRCALHVQGELPDDLVGSWNVGKRFACLTVQGGSFLVLEMDVVVAGGVSQNHLRAMIELWDRLLQEFLMFLRQYVRQEGGQQPEAAEAAAQEEGGAASHAAQEAVA</sequence>
<dbReference type="CDD" id="cd17511">
    <property type="entry name" value="YbjN_AmyR-like"/>
    <property type="match status" value="1"/>
</dbReference>
<protein>
    <recommendedName>
        <fullName evidence="4">YbjN domain-containing protein</fullName>
    </recommendedName>
</protein>
<reference evidence="2 3" key="1">
    <citation type="submission" date="2018-01" db="EMBL/GenBank/DDBJ databases">
        <title>The draft genome of an aniline degradation strain ANB-1.</title>
        <authorList>
            <person name="Zhang L."/>
            <person name="Jiang J."/>
        </authorList>
    </citation>
    <scope>NUCLEOTIDE SEQUENCE [LARGE SCALE GENOMIC DNA]</scope>
    <source>
        <strain evidence="2 3">ANB-1</strain>
    </source>
</reference>
<keyword evidence="3" id="KW-1185">Reference proteome</keyword>
<dbReference type="Pfam" id="PF10722">
    <property type="entry name" value="YbjN"/>
    <property type="match status" value="1"/>
</dbReference>
<proteinExistence type="predicted"/>
<evidence type="ECO:0008006" key="4">
    <source>
        <dbReference type="Google" id="ProtNLM"/>
    </source>
</evidence>
<dbReference type="InterPro" id="IPR019660">
    <property type="entry name" value="Put_sensory_transdc_reg_YbjN"/>
</dbReference>
<dbReference type="EMBL" id="POQS01000008">
    <property type="protein sequence ID" value="PND30647.1"/>
    <property type="molecule type" value="Genomic_DNA"/>
</dbReference>
<gene>
    <name evidence="2" type="ORF">C1I89_26920</name>
</gene>
<dbReference type="AlphaFoldDB" id="A0A2N8KB30"/>
<comment type="caution">
    <text evidence="2">The sequence shown here is derived from an EMBL/GenBank/DDBJ whole genome shotgun (WGS) entry which is preliminary data.</text>
</comment>
<evidence type="ECO:0000313" key="3">
    <source>
        <dbReference type="Proteomes" id="UP000235994"/>
    </source>
</evidence>
<evidence type="ECO:0000313" key="2">
    <source>
        <dbReference type="EMBL" id="PND30647.1"/>
    </source>
</evidence>
<feature type="region of interest" description="Disordered" evidence="1">
    <location>
        <begin position="147"/>
        <end position="171"/>
    </location>
</feature>
<evidence type="ECO:0000256" key="1">
    <source>
        <dbReference type="SAM" id="MobiDB-lite"/>
    </source>
</evidence>
<name>A0A2N8KB30_9BURK</name>
<organism evidence="2 3">
    <name type="scientific">Achromobacter pulmonis</name>
    <dbReference type="NCBI Taxonomy" id="1389932"/>
    <lineage>
        <taxon>Bacteria</taxon>
        <taxon>Pseudomonadati</taxon>
        <taxon>Pseudomonadota</taxon>
        <taxon>Betaproteobacteria</taxon>
        <taxon>Burkholderiales</taxon>
        <taxon>Alcaligenaceae</taxon>
        <taxon>Achromobacter</taxon>
    </lineage>
</organism>
<dbReference type="RefSeq" id="WP_102775447.1">
    <property type="nucleotide sequence ID" value="NZ_POQS01000008.1"/>
</dbReference>
<accession>A0A2N8KB30</accession>
<dbReference type="Proteomes" id="UP000235994">
    <property type="component" value="Unassembled WGS sequence"/>
</dbReference>